<dbReference type="GO" id="GO:0000160">
    <property type="term" value="P:phosphorelay signal transduction system"/>
    <property type="evidence" value="ECO:0007669"/>
    <property type="project" value="UniProtKB-KW"/>
</dbReference>
<dbReference type="InterPro" id="IPR011006">
    <property type="entry name" value="CheY-like_superfamily"/>
</dbReference>
<reference evidence="6" key="1">
    <citation type="journal article" date="2019" name="Int. J. Syst. Evol. Microbiol.">
        <title>The Global Catalogue of Microorganisms (GCM) 10K type strain sequencing project: providing services to taxonomists for standard genome sequencing and annotation.</title>
        <authorList>
            <consortium name="The Broad Institute Genomics Platform"/>
            <consortium name="The Broad Institute Genome Sequencing Center for Infectious Disease"/>
            <person name="Wu L."/>
            <person name="Ma J."/>
        </authorList>
    </citation>
    <scope>NUCLEOTIDE SEQUENCE [LARGE SCALE GENOMIC DNA]</scope>
    <source>
        <strain evidence="6">NBRC 103632</strain>
    </source>
</reference>
<keyword evidence="1 3" id="KW-0597">Phosphoprotein</keyword>
<sequence length="89" mass="9775">MAIDDLVLMDVEMPVMNGVTAMRQICALYGPVRDVPIVAMTAHVLPDQVERLLTAGADDYIGKPFNRAQLRDVIVRCLDDRPKRAPAAA</sequence>
<organism evidence="5 6">
    <name type="scientific">Methylobacterium tardum</name>
    <dbReference type="NCBI Taxonomy" id="374432"/>
    <lineage>
        <taxon>Bacteria</taxon>
        <taxon>Pseudomonadati</taxon>
        <taxon>Pseudomonadota</taxon>
        <taxon>Alphaproteobacteria</taxon>
        <taxon>Hyphomicrobiales</taxon>
        <taxon>Methylobacteriaceae</taxon>
        <taxon>Methylobacterium</taxon>
    </lineage>
</organism>
<dbReference type="AlphaFoldDB" id="A0AA37WT40"/>
<dbReference type="PANTHER" id="PTHR45339">
    <property type="entry name" value="HYBRID SIGNAL TRANSDUCTION HISTIDINE KINASE J"/>
    <property type="match status" value="1"/>
</dbReference>
<protein>
    <recommendedName>
        <fullName evidence="4">Response regulatory domain-containing protein</fullName>
    </recommendedName>
</protein>
<evidence type="ECO:0000313" key="5">
    <source>
        <dbReference type="EMBL" id="GLS69928.1"/>
    </source>
</evidence>
<dbReference type="EMBL" id="BSPL01000013">
    <property type="protein sequence ID" value="GLS69928.1"/>
    <property type="molecule type" value="Genomic_DNA"/>
</dbReference>
<evidence type="ECO:0000256" key="1">
    <source>
        <dbReference type="ARBA" id="ARBA00022553"/>
    </source>
</evidence>
<dbReference type="InterPro" id="IPR001789">
    <property type="entry name" value="Sig_transdc_resp-reg_receiver"/>
</dbReference>
<comment type="caution">
    <text evidence="5">The sequence shown here is derived from an EMBL/GenBank/DDBJ whole genome shotgun (WGS) entry which is preliminary data.</text>
</comment>
<keyword evidence="6" id="KW-1185">Reference proteome</keyword>
<accession>A0AA37WT40</accession>
<evidence type="ECO:0000259" key="4">
    <source>
        <dbReference type="PROSITE" id="PS50110"/>
    </source>
</evidence>
<dbReference type="Gene3D" id="3.40.50.2300">
    <property type="match status" value="1"/>
</dbReference>
<evidence type="ECO:0000256" key="3">
    <source>
        <dbReference type="PROSITE-ProRule" id="PRU00169"/>
    </source>
</evidence>
<dbReference type="CDD" id="cd17546">
    <property type="entry name" value="REC_hyHK_CKI1_RcsC-like"/>
    <property type="match status" value="1"/>
</dbReference>
<evidence type="ECO:0000313" key="6">
    <source>
        <dbReference type="Proteomes" id="UP001157440"/>
    </source>
</evidence>
<dbReference type="PANTHER" id="PTHR45339:SF1">
    <property type="entry name" value="HYBRID SIGNAL TRANSDUCTION HISTIDINE KINASE J"/>
    <property type="match status" value="1"/>
</dbReference>
<evidence type="ECO:0000256" key="2">
    <source>
        <dbReference type="ARBA" id="ARBA00023012"/>
    </source>
</evidence>
<dbReference type="SUPFAM" id="SSF52172">
    <property type="entry name" value="CheY-like"/>
    <property type="match status" value="1"/>
</dbReference>
<dbReference type="Proteomes" id="UP001157440">
    <property type="component" value="Unassembled WGS sequence"/>
</dbReference>
<feature type="modified residue" description="4-aspartylphosphate" evidence="3">
    <location>
        <position position="10"/>
    </location>
</feature>
<dbReference type="Pfam" id="PF00072">
    <property type="entry name" value="Response_reg"/>
    <property type="match status" value="1"/>
</dbReference>
<gene>
    <name evidence="5" type="ORF">GCM10007890_19410</name>
</gene>
<dbReference type="RefSeq" id="WP_250103724.1">
    <property type="nucleotide sequence ID" value="NZ_BPQZ01000017.1"/>
</dbReference>
<dbReference type="PROSITE" id="PS50110">
    <property type="entry name" value="RESPONSE_REGULATORY"/>
    <property type="match status" value="1"/>
</dbReference>
<proteinExistence type="predicted"/>
<feature type="domain" description="Response regulatory" evidence="4">
    <location>
        <begin position="1"/>
        <end position="78"/>
    </location>
</feature>
<name>A0AA37WT40_9HYPH</name>
<keyword evidence="2" id="KW-0902">Two-component regulatory system</keyword>